<gene>
    <name evidence="13" type="ORF">EG343_23460</name>
</gene>
<evidence type="ECO:0000313" key="13">
    <source>
        <dbReference type="EMBL" id="AZA93352.1"/>
    </source>
</evidence>
<dbReference type="EMBL" id="CP033923">
    <property type="protein sequence ID" value="AZA93352.1"/>
    <property type="molecule type" value="Genomic_DNA"/>
</dbReference>
<dbReference type="Proteomes" id="UP000278288">
    <property type="component" value="Chromosome"/>
</dbReference>
<keyword evidence="3 8" id="KW-1134">Transmembrane beta strand</keyword>
<dbReference type="InterPro" id="IPR037066">
    <property type="entry name" value="Plug_dom_sf"/>
</dbReference>
<comment type="similarity">
    <text evidence="8 9">Belongs to the TonB-dependent receptor family.</text>
</comment>
<dbReference type="Pfam" id="PF07715">
    <property type="entry name" value="Plug"/>
    <property type="match status" value="1"/>
</dbReference>
<evidence type="ECO:0000256" key="9">
    <source>
        <dbReference type="RuleBase" id="RU003357"/>
    </source>
</evidence>
<dbReference type="AlphaFoldDB" id="A0AAD0YNW7"/>
<dbReference type="NCBIfam" id="TIGR04056">
    <property type="entry name" value="OMP_RagA_SusC"/>
    <property type="match status" value="1"/>
</dbReference>
<feature type="domain" description="TonB-dependent receptor-like beta-barrel" evidence="11">
    <location>
        <begin position="340"/>
        <end position="892"/>
    </location>
</feature>
<keyword evidence="10" id="KW-0732">Signal</keyword>
<keyword evidence="5 9" id="KW-0798">TonB box</keyword>
<keyword evidence="6 8" id="KW-0472">Membrane</keyword>
<dbReference type="InterPro" id="IPR023997">
    <property type="entry name" value="TonB-dep_OMP_SusC/RagA_CS"/>
</dbReference>
<evidence type="ECO:0000256" key="4">
    <source>
        <dbReference type="ARBA" id="ARBA00022692"/>
    </source>
</evidence>
<reference evidence="13 14" key="1">
    <citation type="submission" date="2018-11" db="EMBL/GenBank/DDBJ databases">
        <title>Proposal to divide the Flavobacteriaceae and reorganize its genera based on Amino Acid Identity values calculated from whole genome sequences.</title>
        <authorList>
            <person name="Nicholson A.C."/>
            <person name="Gulvik C.A."/>
            <person name="Whitney A.M."/>
            <person name="Humrighouse B.W."/>
            <person name="Bell M."/>
            <person name="Holmes B."/>
            <person name="Steigerwalt A.G."/>
            <person name="Villarma A."/>
            <person name="Sheth M."/>
            <person name="Batra D."/>
            <person name="Pryor J."/>
            <person name="Bernardet J.-F."/>
            <person name="Hugo C."/>
            <person name="Kampfer P."/>
            <person name="Newman J."/>
            <person name="McQuiston J.R."/>
        </authorList>
    </citation>
    <scope>NUCLEOTIDE SEQUENCE [LARGE SCALE GENOMIC DNA]</scope>
    <source>
        <strain evidence="13 14">G0041</strain>
    </source>
</reference>
<evidence type="ECO:0000256" key="5">
    <source>
        <dbReference type="ARBA" id="ARBA00023077"/>
    </source>
</evidence>
<evidence type="ECO:0000313" key="14">
    <source>
        <dbReference type="Proteomes" id="UP000278288"/>
    </source>
</evidence>
<dbReference type="Gene3D" id="2.170.130.10">
    <property type="entry name" value="TonB-dependent receptor, plug domain"/>
    <property type="match status" value="1"/>
</dbReference>
<feature type="signal peptide" evidence="10">
    <location>
        <begin position="1"/>
        <end position="43"/>
    </location>
</feature>
<evidence type="ECO:0000256" key="3">
    <source>
        <dbReference type="ARBA" id="ARBA00022452"/>
    </source>
</evidence>
<sequence>MQHWLQAGFKTEKRNYKNKIVKNFTTVLKIAPAFLLASTVMHAQTKDTATKEKKIEEVVLIGYGKQKKTDLTGSITALSTADFNKGAVTTAEGLINGRSSGLVITQSGTPGNEATIRIRGGSSLNASNDPLLVVDGLPLDGVSLSTINPNDIESFSILKDAASTAIYGSRGSNGVILITTKKGGKKLRVSLNAFTTVNTLAKKIDVYSGEEFRNIINQYVPGKANLLGTANTDWQKEIFKTSVTTDINASVSGSLFGRVPTRFSIDNMDNSGLLITSQFRRTTANIALSPSFFDDHLKFNITGTYSYTFQNKANEDAIKNAISYDPTKPVFDSASPFGGYTEWTRYDLIDGVQVPKAYGTSNPVSMLRNKHDVQNFRRFFGNISMDYKFHFLPDLRLIVNAGLDSKELDGHVVTNKYSRAGYFSVNNVFNFYGEDSYSDESILNKNANVQLNYTKTFGKFNLEAMGGYEYQNYHIVSSASGNTLLYTLDPVNNFYNPDSKPDVNLQAFFGRLNLGYANKYLLTINYRRDGSSRFSKNNRWGDFGGVAAAWKISEEDFLKGNSSISDLKLRASVGKTGQQDIGVYRYDYFKTYNTSTTLYYQFGNQFYEIAKANGYNQNLKWEESLKYNLGLDFGFLNNRIKGTLDFYLADTKDLLSIVPEGPLENLRIIGPKNIGKLQSKGIDLGLDVKAVRNENFTLNFNYNLSYNKINIKELEVNGIDKGGVGLGGFVQTFREGYSPYAFWVYQQVYDTNGKPVEGAYVDRNGDGQITSADKYNYKKPQADVTMGLMTNATFGKNWDFSMGWRMSLGNYVYDQISSDRAHLGNINNTVDNTIANSPLDFNTTHFIEPQKMSDYYVKNGSFLKLDNVTLGYTFNKFIGNNASLRVYVAAQNVLTITKYKNIDPEIFNDGVDNSIYPRARMFTLGINANF</sequence>
<proteinExistence type="inferred from homology"/>
<evidence type="ECO:0000256" key="2">
    <source>
        <dbReference type="ARBA" id="ARBA00022448"/>
    </source>
</evidence>
<evidence type="ECO:0000256" key="7">
    <source>
        <dbReference type="ARBA" id="ARBA00023237"/>
    </source>
</evidence>
<evidence type="ECO:0000259" key="11">
    <source>
        <dbReference type="Pfam" id="PF00593"/>
    </source>
</evidence>
<evidence type="ECO:0000256" key="6">
    <source>
        <dbReference type="ARBA" id="ARBA00023136"/>
    </source>
</evidence>
<feature type="chain" id="PRO_5042217248" evidence="10">
    <location>
        <begin position="44"/>
        <end position="930"/>
    </location>
</feature>
<keyword evidence="4 8" id="KW-0812">Transmembrane</keyword>
<dbReference type="KEGG" id="cnk:EG343_23460"/>
<dbReference type="SUPFAM" id="SSF56935">
    <property type="entry name" value="Porins"/>
    <property type="match status" value="1"/>
</dbReference>
<dbReference type="InterPro" id="IPR036942">
    <property type="entry name" value="Beta-barrel_TonB_sf"/>
</dbReference>
<evidence type="ECO:0000256" key="1">
    <source>
        <dbReference type="ARBA" id="ARBA00004571"/>
    </source>
</evidence>
<evidence type="ECO:0000256" key="8">
    <source>
        <dbReference type="PROSITE-ProRule" id="PRU01360"/>
    </source>
</evidence>
<feature type="domain" description="TonB-dependent receptor plug" evidence="12">
    <location>
        <begin position="68"/>
        <end position="175"/>
    </location>
</feature>
<dbReference type="InterPro" id="IPR012910">
    <property type="entry name" value="Plug_dom"/>
</dbReference>
<dbReference type="NCBIfam" id="TIGR04057">
    <property type="entry name" value="SusC_RagA_signa"/>
    <property type="match status" value="1"/>
</dbReference>
<protein>
    <submittedName>
        <fullName evidence="13">SusC/RagA family TonB-linked outer membrane protein</fullName>
    </submittedName>
</protein>
<keyword evidence="14" id="KW-1185">Reference proteome</keyword>
<dbReference type="InterPro" id="IPR023996">
    <property type="entry name" value="TonB-dep_OMP_SusC/RagA"/>
</dbReference>
<accession>A0AAD0YNW7</accession>
<evidence type="ECO:0000259" key="12">
    <source>
        <dbReference type="Pfam" id="PF07715"/>
    </source>
</evidence>
<comment type="subcellular location">
    <subcellularLocation>
        <location evidence="1 8">Cell outer membrane</location>
        <topology evidence="1 8">Multi-pass membrane protein</topology>
    </subcellularLocation>
</comment>
<dbReference type="Pfam" id="PF00593">
    <property type="entry name" value="TonB_dep_Rec_b-barrel"/>
    <property type="match status" value="1"/>
</dbReference>
<keyword evidence="7 8" id="KW-0998">Cell outer membrane</keyword>
<dbReference type="PROSITE" id="PS52016">
    <property type="entry name" value="TONB_DEPENDENT_REC_3"/>
    <property type="match status" value="1"/>
</dbReference>
<dbReference type="Gene3D" id="2.40.170.20">
    <property type="entry name" value="TonB-dependent receptor, beta-barrel domain"/>
    <property type="match status" value="1"/>
</dbReference>
<dbReference type="InterPro" id="IPR000531">
    <property type="entry name" value="Beta-barrel_TonB"/>
</dbReference>
<keyword evidence="2 8" id="KW-0813">Transport</keyword>
<dbReference type="InterPro" id="IPR039426">
    <property type="entry name" value="TonB-dep_rcpt-like"/>
</dbReference>
<name>A0AAD0YNW7_CHRNA</name>
<evidence type="ECO:0000256" key="10">
    <source>
        <dbReference type="SAM" id="SignalP"/>
    </source>
</evidence>
<organism evidence="13 14">
    <name type="scientific">Chryseobacterium nakagawai</name>
    <dbReference type="NCBI Taxonomy" id="1241982"/>
    <lineage>
        <taxon>Bacteria</taxon>
        <taxon>Pseudomonadati</taxon>
        <taxon>Bacteroidota</taxon>
        <taxon>Flavobacteriia</taxon>
        <taxon>Flavobacteriales</taxon>
        <taxon>Weeksellaceae</taxon>
        <taxon>Chryseobacterium group</taxon>
        <taxon>Chryseobacterium</taxon>
    </lineage>
</organism>
<dbReference type="GO" id="GO:0009279">
    <property type="term" value="C:cell outer membrane"/>
    <property type="evidence" value="ECO:0007669"/>
    <property type="project" value="UniProtKB-SubCell"/>
</dbReference>